<reference evidence="1 2" key="1">
    <citation type="journal article" date="2005" name="Int. J. Syst. Evol. Microbiol.">
        <title>Halobacillus yeomjeoni sp. nov., isolated from a marine solar saltern in Korea.</title>
        <authorList>
            <person name="Yoon J.H."/>
            <person name="Kang S.J."/>
            <person name="Lee C.H."/>
            <person name="Oh H.W."/>
            <person name="Oh T.K."/>
        </authorList>
    </citation>
    <scope>NUCLEOTIDE SEQUENCE [LARGE SCALE GENOMIC DNA]</scope>
    <source>
        <strain evidence="1 2">KCTC 3957</strain>
    </source>
</reference>
<gene>
    <name evidence="1" type="ORF">H0267_02955</name>
</gene>
<comment type="caution">
    <text evidence="1">The sequence shown here is derived from an EMBL/GenBank/DDBJ whole genome shotgun (WGS) entry which is preliminary data.</text>
</comment>
<organism evidence="1 2">
    <name type="scientific">Halobacillus yeomjeoni</name>
    <dbReference type="NCBI Taxonomy" id="311194"/>
    <lineage>
        <taxon>Bacteria</taxon>
        <taxon>Bacillati</taxon>
        <taxon>Bacillota</taxon>
        <taxon>Bacilli</taxon>
        <taxon>Bacillales</taxon>
        <taxon>Bacillaceae</taxon>
        <taxon>Halobacillus</taxon>
    </lineage>
</organism>
<name>A0A931HTB0_9BACI</name>
<dbReference type="AlphaFoldDB" id="A0A931HTB0"/>
<dbReference type="Proteomes" id="UP000614490">
    <property type="component" value="Unassembled WGS sequence"/>
</dbReference>
<evidence type="ECO:0000313" key="2">
    <source>
        <dbReference type="Proteomes" id="UP000614490"/>
    </source>
</evidence>
<dbReference type="RefSeq" id="WP_197315791.1">
    <property type="nucleotide sequence ID" value="NZ_JADZSC010000001.1"/>
</dbReference>
<keyword evidence="2" id="KW-1185">Reference proteome</keyword>
<dbReference type="EMBL" id="JADZSC010000001">
    <property type="protein sequence ID" value="MBH0229164.1"/>
    <property type="molecule type" value="Genomic_DNA"/>
</dbReference>
<evidence type="ECO:0000313" key="1">
    <source>
        <dbReference type="EMBL" id="MBH0229164.1"/>
    </source>
</evidence>
<protein>
    <submittedName>
        <fullName evidence="1">Uncharacterized protein</fullName>
    </submittedName>
</protein>
<sequence length="84" mass="9684">MDLLQFLVDEGFCGIMFNSGSKEKNIGLDELESNEQLFETMSIRPLAVQYFPYEKEPYMVCTSKETNRTIKLIKTRSHSSVIGR</sequence>
<accession>A0A931HTB0</accession>
<proteinExistence type="predicted"/>